<reference evidence="2 3" key="1">
    <citation type="submission" date="2014-05" db="EMBL/GenBank/DDBJ databases">
        <title>Draft Genome Sequence of Kitasatospora cheerisanensis KCTC 2395.</title>
        <authorList>
            <person name="Nam D.H."/>
        </authorList>
    </citation>
    <scope>NUCLEOTIDE SEQUENCE [LARGE SCALE GENOMIC DNA]</scope>
    <source>
        <strain evidence="2 3">KCTC 2395</strain>
    </source>
</reference>
<name>A0A066Z620_9ACTN</name>
<evidence type="ECO:0008006" key="4">
    <source>
        <dbReference type="Google" id="ProtNLM"/>
    </source>
</evidence>
<protein>
    <recommendedName>
        <fullName evidence="4">Lipoprotein</fullName>
    </recommendedName>
</protein>
<dbReference type="AlphaFoldDB" id="A0A066Z620"/>
<feature type="chain" id="PRO_5001635612" description="Lipoprotein" evidence="1">
    <location>
        <begin position="24"/>
        <end position="172"/>
    </location>
</feature>
<dbReference type="RefSeq" id="WP_035862225.1">
    <property type="nucleotide sequence ID" value="NZ_KK853997.1"/>
</dbReference>
<dbReference type="HOGENOM" id="CLU_133115_0_0_11"/>
<evidence type="ECO:0000313" key="3">
    <source>
        <dbReference type="Proteomes" id="UP000027178"/>
    </source>
</evidence>
<proteinExistence type="predicted"/>
<dbReference type="PROSITE" id="PS51257">
    <property type="entry name" value="PROKAR_LIPOPROTEIN"/>
    <property type="match status" value="1"/>
</dbReference>
<evidence type="ECO:0000313" key="2">
    <source>
        <dbReference type="EMBL" id="KDN85781.1"/>
    </source>
</evidence>
<sequence>MERRIRAAAGWTAAVMLASAALAGCTSDGKPTAEVSSALQGAKSALASAAASATAKIGSAAASAGASAAAAASSALAGIKGGLNATGDVALGAVATESDGKLAVPLTVTNHGTQAGKYTIQVNFNDASGNLLDATVVSVPEVAVGATAQATARSNRSLNGPVTPVVANALRY</sequence>
<dbReference type="EMBL" id="JNBY01000078">
    <property type="protein sequence ID" value="KDN85781.1"/>
    <property type="molecule type" value="Genomic_DNA"/>
</dbReference>
<feature type="signal peptide" evidence="1">
    <location>
        <begin position="1"/>
        <end position="23"/>
    </location>
</feature>
<keyword evidence="3" id="KW-1185">Reference proteome</keyword>
<accession>A0A066Z620</accession>
<keyword evidence="1" id="KW-0732">Signal</keyword>
<dbReference type="PATRIC" id="fig|1348663.4.peg.2360"/>
<gene>
    <name evidence="2" type="ORF">KCH_24390</name>
</gene>
<dbReference type="Proteomes" id="UP000027178">
    <property type="component" value="Unassembled WGS sequence"/>
</dbReference>
<dbReference type="eggNOG" id="ENOG50347BB">
    <property type="taxonomic scope" value="Bacteria"/>
</dbReference>
<evidence type="ECO:0000256" key="1">
    <source>
        <dbReference type="SAM" id="SignalP"/>
    </source>
</evidence>
<comment type="caution">
    <text evidence="2">The sequence shown here is derived from an EMBL/GenBank/DDBJ whole genome shotgun (WGS) entry which is preliminary data.</text>
</comment>
<dbReference type="OrthoDB" id="3874071at2"/>
<organism evidence="2 3">
    <name type="scientific">Kitasatospora cheerisanensis KCTC 2395</name>
    <dbReference type="NCBI Taxonomy" id="1348663"/>
    <lineage>
        <taxon>Bacteria</taxon>
        <taxon>Bacillati</taxon>
        <taxon>Actinomycetota</taxon>
        <taxon>Actinomycetes</taxon>
        <taxon>Kitasatosporales</taxon>
        <taxon>Streptomycetaceae</taxon>
        <taxon>Kitasatospora</taxon>
    </lineage>
</organism>